<organism evidence="2 3">
    <name type="scientific">Colocasia esculenta</name>
    <name type="common">Wild taro</name>
    <name type="synonym">Arum esculentum</name>
    <dbReference type="NCBI Taxonomy" id="4460"/>
    <lineage>
        <taxon>Eukaryota</taxon>
        <taxon>Viridiplantae</taxon>
        <taxon>Streptophyta</taxon>
        <taxon>Embryophyta</taxon>
        <taxon>Tracheophyta</taxon>
        <taxon>Spermatophyta</taxon>
        <taxon>Magnoliopsida</taxon>
        <taxon>Liliopsida</taxon>
        <taxon>Araceae</taxon>
        <taxon>Aroideae</taxon>
        <taxon>Colocasieae</taxon>
        <taxon>Colocasia</taxon>
    </lineage>
</organism>
<comment type="caution">
    <text evidence="2">The sequence shown here is derived from an EMBL/GenBank/DDBJ whole genome shotgun (WGS) entry which is preliminary data.</text>
</comment>
<accession>A0A843XJX1</accession>
<proteinExistence type="predicted"/>
<evidence type="ECO:0000256" key="1">
    <source>
        <dbReference type="SAM" id="MobiDB-lite"/>
    </source>
</evidence>
<reference evidence="2" key="1">
    <citation type="submission" date="2017-07" db="EMBL/GenBank/DDBJ databases">
        <title>Taro Niue Genome Assembly and Annotation.</title>
        <authorList>
            <person name="Atibalentja N."/>
            <person name="Keating K."/>
            <person name="Fields C.J."/>
        </authorList>
    </citation>
    <scope>NUCLEOTIDE SEQUENCE</scope>
    <source>
        <strain evidence="2">Niue_2</strain>
        <tissue evidence="2">Leaf</tissue>
    </source>
</reference>
<evidence type="ECO:0000313" key="2">
    <source>
        <dbReference type="EMBL" id="MQM20048.1"/>
    </source>
</evidence>
<dbReference type="EMBL" id="NMUH01009425">
    <property type="protein sequence ID" value="MQM20048.1"/>
    <property type="molecule type" value="Genomic_DNA"/>
</dbReference>
<dbReference type="Proteomes" id="UP000652761">
    <property type="component" value="Unassembled WGS sequence"/>
</dbReference>
<gene>
    <name evidence="2" type="ORF">Taro_053062</name>
</gene>
<sequence length="61" mass="6598">MDRDGSARRVQIVMVDAVTTRPLNAAYQAVAFTGPAPESDRGLLQHMTPEEDEAGPFNEAP</sequence>
<evidence type="ECO:0000313" key="3">
    <source>
        <dbReference type="Proteomes" id="UP000652761"/>
    </source>
</evidence>
<protein>
    <submittedName>
        <fullName evidence="2">Uncharacterized protein</fullName>
    </submittedName>
</protein>
<name>A0A843XJX1_COLES</name>
<dbReference type="AlphaFoldDB" id="A0A843XJX1"/>
<feature type="region of interest" description="Disordered" evidence="1">
    <location>
        <begin position="35"/>
        <end position="61"/>
    </location>
</feature>
<keyword evidence="3" id="KW-1185">Reference proteome</keyword>